<dbReference type="RefSeq" id="WP_171607469.1">
    <property type="nucleotide sequence ID" value="NZ_WHPF01000005.1"/>
</dbReference>
<dbReference type="PANTHER" id="PTHR28208:SF3">
    <property type="entry name" value="PHOSPHATIDATE PHOSPHATASE APP1"/>
    <property type="match status" value="1"/>
</dbReference>
<dbReference type="InterPro" id="IPR019236">
    <property type="entry name" value="APP1_cat"/>
</dbReference>
<feature type="domain" description="Phosphatidate phosphatase APP1 catalytic" evidence="1">
    <location>
        <begin position="157"/>
        <end position="313"/>
    </location>
</feature>
<evidence type="ECO:0000259" key="1">
    <source>
        <dbReference type="Pfam" id="PF09949"/>
    </source>
</evidence>
<dbReference type="InterPro" id="IPR052935">
    <property type="entry name" value="Mg2+_PAP"/>
</dbReference>
<keyword evidence="3" id="KW-1185">Reference proteome</keyword>
<dbReference type="Proteomes" id="UP000598971">
    <property type="component" value="Unassembled WGS sequence"/>
</dbReference>
<proteinExistence type="predicted"/>
<reference evidence="2" key="1">
    <citation type="submission" date="2019-10" db="EMBL/GenBank/DDBJ databases">
        <title>Draft genome sequence of Panacibacter sp. KCS-6.</title>
        <authorList>
            <person name="Yim K.J."/>
        </authorList>
    </citation>
    <scope>NUCLEOTIDE SEQUENCE</scope>
    <source>
        <strain evidence="2">KCS-6</strain>
    </source>
</reference>
<dbReference type="AlphaFoldDB" id="A0A8J8JUH2"/>
<dbReference type="GO" id="GO:0008195">
    <property type="term" value="F:phosphatidate phosphatase activity"/>
    <property type="evidence" value="ECO:0007669"/>
    <property type="project" value="InterPro"/>
</dbReference>
<dbReference type="PANTHER" id="PTHR28208">
    <property type="entry name" value="PHOSPHATIDATE PHOSPHATASE APP1"/>
    <property type="match status" value="1"/>
</dbReference>
<name>A0A8J8JUH2_9BACT</name>
<dbReference type="Pfam" id="PF09949">
    <property type="entry name" value="APP1_cat"/>
    <property type="match status" value="1"/>
</dbReference>
<evidence type="ECO:0000313" key="3">
    <source>
        <dbReference type="Proteomes" id="UP000598971"/>
    </source>
</evidence>
<gene>
    <name evidence="2" type="ORF">GD597_08775</name>
</gene>
<evidence type="ECO:0000313" key="2">
    <source>
        <dbReference type="EMBL" id="NNV55549.1"/>
    </source>
</evidence>
<dbReference type="EMBL" id="WHPF01000005">
    <property type="protein sequence ID" value="NNV55549.1"/>
    <property type="molecule type" value="Genomic_DNA"/>
</dbReference>
<organism evidence="2 3">
    <name type="scientific">Limnovirga soli</name>
    <dbReference type="NCBI Taxonomy" id="2656915"/>
    <lineage>
        <taxon>Bacteria</taxon>
        <taxon>Pseudomonadati</taxon>
        <taxon>Bacteroidota</taxon>
        <taxon>Chitinophagia</taxon>
        <taxon>Chitinophagales</taxon>
        <taxon>Chitinophagaceae</taxon>
        <taxon>Limnovirga</taxon>
    </lineage>
</organism>
<comment type="caution">
    <text evidence="2">The sequence shown here is derived from an EMBL/GenBank/DDBJ whole genome shotgun (WGS) entry which is preliminary data.</text>
</comment>
<protein>
    <submittedName>
        <fullName evidence="2">DUF2183 domain-containing protein</fullName>
    </submittedName>
</protein>
<accession>A0A8J8JUH2</accession>
<sequence length="356" mass="40919">MNPETVNIISTNPKAGFFKKIQKKFLQILGLTNKPVIRVYNGYGNETSCILFGHTLQLSPLPPKKYTSNFLLNILALLRLFMVKPLPDIKLSLIWQNRTVEALSDKEGFFRFEFEWGMEKIAHGWHKAEVYMHHKKSNKVIAQATANIMVPYPSQYAFISDIDDTFLISHSAHLRKRLYVLLTKNARSRRPFDGVVKHYQLLSKTTGQAAAINPFFYVSSSEWNLYNYIHAFSAQHILPEGVYLLNKLKTISSVFKTGQNNHSTKFMRIARILEAYPTQQFVLLGDDSQEDPTIYAAIVSYFPQQIFCVYIRHVLKKTPQVVLTKIREIKIAGTHCCYFFHSAEAILHSKQIGLIV</sequence>